<protein>
    <recommendedName>
        <fullName evidence="1">diguanylate cyclase</fullName>
        <ecNumber evidence="1">2.7.7.65</ecNumber>
    </recommendedName>
</protein>
<dbReference type="PANTHER" id="PTHR45138:SF9">
    <property type="entry name" value="DIGUANYLATE CYCLASE DGCM-RELATED"/>
    <property type="match status" value="1"/>
</dbReference>
<dbReference type="InterPro" id="IPR050469">
    <property type="entry name" value="Diguanylate_Cyclase"/>
</dbReference>
<dbReference type="CDD" id="cd01949">
    <property type="entry name" value="GGDEF"/>
    <property type="match status" value="1"/>
</dbReference>
<evidence type="ECO:0000259" key="4">
    <source>
        <dbReference type="PROSITE" id="PS50887"/>
    </source>
</evidence>
<dbReference type="InterPro" id="IPR043128">
    <property type="entry name" value="Rev_trsase/Diguanyl_cyclase"/>
</dbReference>
<sequence length="404" mass="44849">MSMRALMAGYAVILAMFVIGCFAIDRSMPNLKGMRWLKSAFALAFAGIVLFSARSYTHLFFIVSLTNLSLVMTYVLLHQAICEVLERPNHQIRISMAVVVFNILACVDFTLVHPNFSYFSYAFSTTAAVQIALSAYVLFRHYPPLLRGPAMFAGGIMATLASIHVVRAIVTIFLGPPHTDLTHPYLFQSFFTLVHCMLGISAGLSFVWLSVCAQRLNLQTLALTDGLTGLLNRRAFEEALQRELTYSNRHGKALGLVLVDLDFFKIINDTYGHPIGDEVIRRVSAVLQCTTRGSDALARFGGEEFTMLLRDTDSMQAAMVAERIRHSIEMMDNLPVSLNITASVGVAVSTFGDTSETLLKHSDEALYRSKRAGRNMVSIHSDSTLERVYLPAPQSRHAFLSPHR</sequence>
<gene>
    <name evidence="5" type="ORF">D0Y96_05380</name>
</gene>
<evidence type="ECO:0000313" key="5">
    <source>
        <dbReference type="EMBL" id="RFU17570.1"/>
    </source>
</evidence>
<feature type="transmembrane region" description="Helical" evidence="3">
    <location>
        <begin position="94"/>
        <end position="112"/>
    </location>
</feature>
<dbReference type="NCBIfam" id="TIGR00254">
    <property type="entry name" value="GGDEF"/>
    <property type="match status" value="1"/>
</dbReference>
<proteinExistence type="predicted"/>
<dbReference type="Proteomes" id="UP000264702">
    <property type="component" value="Unassembled WGS sequence"/>
</dbReference>
<dbReference type="EMBL" id="QVQT01000002">
    <property type="protein sequence ID" value="RFU17570.1"/>
    <property type="molecule type" value="Genomic_DNA"/>
</dbReference>
<dbReference type="PANTHER" id="PTHR45138">
    <property type="entry name" value="REGULATORY COMPONENTS OF SENSORY TRANSDUCTION SYSTEM"/>
    <property type="match status" value="1"/>
</dbReference>
<comment type="caution">
    <text evidence="5">The sequence shown here is derived from an EMBL/GenBank/DDBJ whole genome shotgun (WGS) entry which is preliminary data.</text>
</comment>
<reference evidence="5 6" key="1">
    <citation type="submission" date="2018-08" db="EMBL/GenBank/DDBJ databases">
        <title>Acidipila sp. 4G-K13, an acidobacterium isolated from forest soil.</title>
        <authorList>
            <person name="Gao Z.-H."/>
            <person name="Qiu L.-H."/>
        </authorList>
    </citation>
    <scope>NUCLEOTIDE SEQUENCE [LARGE SCALE GENOMIC DNA]</scope>
    <source>
        <strain evidence="5 6">4G-K13</strain>
    </source>
</reference>
<dbReference type="InterPro" id="IPR000160">
    <property type="entry name" value="GGDEF_dom"/>
</dbReference>
<evidence type="ECO:0000256" key="1">
    <source>
        <dbReference type="ARBA" id="ARBA00012528"/>
    </source>
</evidence>
<dbReference type="EC" id="2.7.7.65" evidence="1"/>
<dbReference type="GO" id="GO:0052621">
    <property type="term" value="F:diguanylate cyclase activity"/>
    <property type="evidence" value="ECO:0007669"/>
    <property type="project" value="UniProtKB-EC"/>
</dbReference>
<feature type="transmembrane region" description="Helical" evidence="3">
    <location>
        <begin position="151"/>
        <end position="174"/>
    </location>
</feature>
<comment type="catalytic activity">
    <reaction evidence="2">
        <text>2 GTP = 3',3'-c-di-GMP + 2 diphosphate</text>
        <dbReference type="Rhea" id="RHEA:24898"/>
        <dbReference type="ChEBI" id="CHEBI:33019"/>
        <dbReference type="ChEBI" id="CHEBI:37565"/>
        <dbReference type="ChEBI" id="CHEBI:58805"/>
        <dbReference type="EC" id="2.7.7.65"/>
    </reaction>
</comment>
<dbReference type="PROSITE" id="PS50887">
    <property type="entry name" value="GGDEF"/>
    <property type="match status" value="1"/>
</dbReference>
<name>A0A372IRI3_9BACT</name>
<feature type="domain" description="GGDEF" evidence="4">
    <location>
        <begin position="252"/>
        <end position="382"/>
    </location>
</feature>
<feature type="transmembrane region" description="Helical" evidence="3">
    <location>
        <begin position="36"/>
        <end position="53"/>
    </location>
</feature>
<keyword evidence="6" id="KW-1185">Reference proteome</keyword>
<evidence type="ECO:0000313" key="6">
    <source>
        <dbReference type="Proteomes" id="UP000264702"/>
    </source>
</evidence>
<dbReference type="FunFam" id="3.30.70.270:FF:000001">
    <property type="entry name" value="Diguanylate cyclase domain protein"/>
    <property type="match status" value="1"/>
</dbReference>
<accession>A0A372IRI3</accession>
<dbReference type="SUPFAM" id="SSF55073">
    <property type="entry name" value="Nucleotide cyclase"/>
    <property type="match status" value="1"/>
</dbReference>
<feature type="transmembrane region" description="Helical" evidence="3">
    <location>
        <begin position="186"/>
        <end position="209"/>
    </location>
</feature>
<dbReference type="PROSITE" id="PS51257">
    <property type="entry name" value="PROKAR_LIPOPROTEIN"/>
    <property type="match status" value="1"/>
</dbReference>
<dbReference type="AlphaFoldDB" id="A0A372IRI3"/>
<keyword evidence="3" id="KW-0472">Membrane</keyword>
<dbReference type="Gene3D" id="3.30.70.270">
    <property type="match status" value="1"/>
</dbReference>
<organism evidence="5 6">
    <name type="scientific">Paracidobacterium acidisoli</name>
    <dbReference type="NCBI Taxonomy" id="2303751"/>
    <lineage>
        <taxon>Bacteria</taxon>
        <taxon>Pseudomonadati</taxon>
        <taxon>Acidobacteriota</taxon>
        <taxon>Terriglobia</taxon>
        <taxon>Terriglobales</taxon>
        <taxon>Acidobacteriaceae</taxon>
        <taxon>Paracidobacterium</taxon>
    </lineage>
</organism>
<dbReference type="InterPro" id="IPR029787">
    <property type="entry name" value="Nucleotide_cyclase"/>
</dbReference>
<dbReference type="SMART" id="SM00267">
    <property type="entry name" value="GGDEF"/>
    <property type="match status" value="1"/>
</dbReference>
<evidence type="ECO:0000256" key="2">
    <source>
        <dbReference type="ARBA" id="ARBA00034247"/>
    </source>
</evidence>
<dbReference type="Pfam" id="PF00990">
    <property type="entry name" value="GGDEF"/>
    <property type="match status" value="1"/>
</dbReference>
<feature type="transmembrane region" description="Helical" evidence="3">
    <location>
        <begin position="59"/>
        <end position="82"/>
    </location>
</feature>
<evidence type="ECO:0000256" key="3">
    <source>
        <dbReference type="SAM" id="Phobius"/>
    </source>
</evidence>
<keyword evidence="3" id="KW-0812">Transmembrane</keyword>
<feature type="transmembrane region" description="Helical" evidence="3">
    <location>
        <begin position="6"/>
        <end position="24"/>
    </location>
</feature>
<feature type="transmembrane region" description="Helical" evidence="3">
    <location>
        <begin position="118"/>
        <end position="139"/>
    </location>
</feature>
<keyword evidence="3" id="KW-1133">Transmembrane helix</keyword>